<dbReference type="GO" id="GO:0019878">
    <property type="term" value="P:lysine biosynthetic process via aminoadipic acid"/>
    <property type="evidence" value="ECO:0007669"/>
    <property type="project" value="TreeGrafter"/>
</dbReference>
<protein>
    <recommendedName>
        <fullName evidence="1">holo-[acyl-carrier-protein] synthase</fullName>
        <ecNumber evidence="1">2.7.8.7</ecNumber>
    </recommendedName>
</protein>
<feature type="domain" description="4'-phosphopantetheinyl transferase" evidence="3">
    <location>
        <begin position="136"/>
        <end position="228"/>
    </location>
</feature>
<dbReference type="Proteomes" id="UP000002009">
    <property type="component" value="Chromosome 4"/>
</dbReference>
<dbReference type="PANTHER" id="PTHR12215:SF10">
    <property type="entry name" value="L-AMINOADIPATE-SEMIALDEHYDE DEHYDROGENASE-PHOSPHOPANTETHEINYL TRANSFERASE"/>
    <property type="match status" value="1"/>
</dbReference>
<dbReference type="InterPro" id="IPR037143">
    <property type="entry name" value="4-PPantetheinyl_Trfase_dom_sf"/>
</dbReference>
<dbReference type="InParanoid" id="C1E456"/>
<keyword evidence="2" id="KW-0808">Transferase</keyword>
<dbReference type="GO" id="GO:0005829">
    <property type="term" value="C:cytosol"/>
    <property type="evidence" value="ECO:0007669"/>
    <property type="project" value="TreeGrafter"/>
</dbReference>
<feature type="domain" description="4'-phosphopantetheinyl transferase N-terminal" evidence="4">
    <location>
        <begin position="29"/>
        <end position="132"/>
    </location>
</feature>
<organism evidence="5 6">
    <name type="scientific">Micromonas commoda (strain RCC299 / NOUM17 / CCMP2709)</name>
    <name type="common">Picoplanktonic green alga</name>
    <dbReference type="NCBI Taxonomy" id="296587"/>
    <lineage>
        <taxon>Eukaryota</taxon>
        <taxon>Viridiplantae</taxon>
        <taxon>Chlorophyta</taxon>
        <taxon>Mamiellophyceae</taxon>
        <taxon>Mamiellales</taxon>
        <taxon>Mamiellaceae</taxon>
        <taxon>Micromonas</taxon>
    </lineage>
</organism>
<evidence type="ECO:0000313" key="6">
    <source>
        <dbReference type="Proteomes" id="UP000002009"/>
    </source>
</evidence>
<dbReference type="STRING" id="296587.C1E456"/>
<dbReference type="EC" id="2.7.8.7" evidence="1"/>
<dbReference type="Pfam" id="PF01648">
    <property type="entry name" value="ACPS"/>
    <property type="match status" value="1"/>
</dbReference>
<reference evidence="5 6" key="1">
    <citation type="journal article" date="2009" name="Science">
        <title>Green evolution and dynamic adaptations revealed by genomes of the marine picoeukaryotes Micromonas.</title>
        <authorList>
            <person name="Worden A.Z."/>
            <person name="Lee J.H."/>
            <person name="Mock T."/>
            <person name="Rouze P."/>
            <person name="Simmons M.P."/>
            <person name="Aerts A.L."/>
            <person name="Allen A.E."/>
            <person name="Cuvelier M.L."/>
            <person name="Derelle E."/>
            <person name="Everett M.V."/>
            <person name="Foulon E."/>
            <person name="Grimwood J."/>
            <person name="Gundlach H."/>
            <person name="Henrissat B."/>
            <person name="Napoli C."/>
            <person name="McDonald S.M."/>
            <person name="Parker M.S."/>
            <person name="Rombauts S."/>
            <person name="Salamov A."/>
            <person name="Von Dassow P."/>
            <person name="Badger J.H."/>
            <person name="Coutinho P.M."/>
            <person name="Demir E."/>
            <person name="Dubchak I."/>
            <person name="Gentemann C."/>
            <person name="Eikrem W."/>
            <person name="Gready J.E."/>
            <person name="John U."/>
            <person name="Lanier W."/>
            <person name="Lindquist E.A."/>
            <person name="Lucas S."/>
            <person name="Mayer K.F."/>
            <person name="Moreau H."/>
            <person name="Not F."/>
            <person name="Otillar R."/>
            <person name="Panaud O."/>
            <person name="Pangilinan J."/>
            <person name="Paulsen I."/>
            <person name="Piegu B."/>
            <person name="Poliakov A."/>
            <person name="Robbens S."/>
            <person name="Schmutz J."/>
            <person name="Toulza E."/>
            <person name="Wyss T."/>
            <person name="Zelensky A."/>
            <person name="Zhou K."/>
            <person name="Armbrust E.V."/>
            <person name="Bhattacharya D."/>
            <person name="Goodenough U.W."/>
            <person name="Van de Peer Y."/>
            <person name="Grigoriev I.V."/>
        </authorList>
    </citation>
    <scope>NUCLEOTIDE SEQUENCE [LARGE SCALE GENOMIC DNA]</scope>
    <source>
        <strain evidence="6">RCC299 / NOUM17</strain>
    </source>
</reference>
<evidence type="ECO:0000313" key="5">
    <source>
        <dbReference type="EMBL" id="ACO63054.1"/>
    </source>
</evidence>
<dbReference type="eggNOG" id="KOG0945">
    <property type="taxonomic scope" value="Eukaryota"/>
</dbReference>
<dbReference type="AlphaFoldDB" id="C1E456"/>
<dbReference type="SUPFAM" id="SSF56214">
    <property type="entry name" value="4'-phosphopantetheinyl transferase"/>
    <property type="match status" value="2"/>
</dbReference>
<name>C1E456_MICCC</name>
<dbReference type="GeneID" id="8242696"/>
<dbReference type="OrthoDB" id="26719at2759"/>
<accession>C1E456</accession>
<gene>
    <name evidence="5" type="ORF">MICPUN_57916</name>
</gene>
<evidence type="ECO:0000259" key="4">
    <source>
        <dbReference type="Pfam" id="PF22624"/>
    </source>
</evidence>
<dbReference type="InterPro" id="IPR055066">
    <property type="entry name" value="AASDHPPT_N"/>
</dbReference>
<dbReference type="EMBL" id="CP001325">
    <property type="protein sequence ID" value="ACO63054.1"/>
    <property type="molecule type" value="Genomic_DNA"/>
</dbReference>
<dbReference type="Pfam" id="PF22624">
    <property type="entry name" value="AASDHPPT_N"/>
    <property type="match status" value="1"/>
</dbReference>
<dbReference type="RefSeq" id="XP_002501796.1">
    <property type="nucleotide sequence ID" value="XM_002501750.1"/>
</dbReference>
<sequence>MADERDPGAASGSATDHPARLRWAVNTERWSPSGDHEGAEFGFLLSLLPRHEREECLKFVHMPDKKRALVSRLLQRAACARVTSAPHASIEIRRTKGRKPFLASPLPDPALAPNFNFNVSHEGDFVVLASEPVAVCGVDVAAPGQARRRRRDGRKPSIDEMLKVFANVLTPNERAAVENAAGDDEAKEDVFRRHWSLKEALVKAMGVGLALELNRADFECEDEGAGVRRAGSAAPRGRLPGGVETATLRLDGEPKTRWRFFMQPLGVRESENGGGRHWVTVSRGPFEDVTDANGEFSATWRRVDFTDEEWAEAVDAPSPPFSTITVSDLVPEHLRGDFEEAGGDVY</sequence>
<keyword evidence="6" id="KW-1185">Reference proteome</keyword>
<dbReference type="InterPro" id="IPR008278">
    <property type="entry name" value="4-PPantetheinyl_Trfase_dom"/>
</dbReference>
<evidence type="ECO:0000256" key="2">
    <source>
        <dbReference type="ARBA" id="ARBA00022679"/>
    </source>
</evidence>
<evidence type="ECO:0000259" key="3">
    <source>
        <dbReference type="Pfam" id="PF01648"/>
    </source>
</evidence>
<dbReference type="GO" id="GO:0008897">
    <property type="term" value="F:holo-[acyl-carrier-protein] synthase activity"/>
    <property type="evidence" value="ECO:0007669"/>
    <property type="project" value="UniProtKB-EC"/>
</dbReference>
<dbReference type="Gene3D" id="3.90.470.20">
    <property type="entry name" value="4'-phosphopantetheinyl transferase domain"/>
    <property type="match status" value="2"/>
</dbReference>
<dbReference type="KEGG" id="mis:MICPUN_57916"/>
<proteinExistence type="predicted"/>
<dbReference type="GO" id="GO:0000287">
    <property type="term" value="F:magnesium ion binding"/>
    <property type="evidence" value="ECO:0007669"/>
    <property type="project" value="InterPro"/>
</dbReference>
<dbReference type="PANTHER" id="PTHR12215">
    <property type="entry name" value="PHOSPHOPANTETHEINE TRANSFERASE"/>
    <property type="match status" value="1"/>
</dbReference>
<dbReference type="OMA" id="CHEMRTG"/>
<evidence type="ECO:0000256" key="1">
    <source>
        <dbReference type="ARBA" id="ARBA00013172"/>
    </source>
</evidence>
<dbReference type="InterPro" id="IPR050559">
    <property type="entry name" value="P-Pant_transferase_sf"/>
</dbReference>